<dbReference type="GO" id="GO:0015483">
    <property type="term" value="F:long-chain fatty acid transporting porin activity"/>
    <property type="evidence" value="ECO:0007669"/>
    <property type="project" value="TreeGrafter"/>
</dbReference>
<dbReference type="InterPro" id="IPR005017">
    <property type="entry name" value="OMPP1/FadL/TodX"/>
</dbReference>
<dbReference type="EMBL" id="VIKU02000001">
    <property type="protein sequence ID" value="NHF57965.1"/>
    <property type="molecule type" value="Genomic_DNA"/>
</dbReference>
<keyword evidence="5" id="KW-0732">Signal</keyword>
<accession>A0A967AR36</accession>
<evidence type="ECO:0000256" key="3">
    <source>
        <dbReference type="ARBA" id="ARBA00022452"/>
    </source>
</evidence>
<keyword evidence="3" id="KW-1134">Transmembrane beta strand</keyword>
<evidence type="ECO:0000256" key="1">
    <source>
        <dbReference type="ARBA" id="ARBA00004571"/>
    </source>
</evidence>
<evidence type="ECO:0000256" key="2">
    <source>
        <dbReference type="ARBA" id="ARBA00008163"/>
    </source>
</evidence>
<dbReference type="PANTHER" id="PTHR35093:SF8">
    <property type="entry name" value="OUTER MEMBRANE PROTEIN NMB0088-RELATED"/>
    <property type="match status" value="1"/>
</dbReference>
<evidence type="ECO:0000313" key="9">
    <source>
        <dbReference type="Proteomes" id="UP000707206"/>
    </source>
</evidence>
<dbReference type="GO" id="GO:0009279">
    <property type="term" value="C:cell outer membrane"/>
    <property type="evidence" value="ECO:0007669"/>
    <property type="project" value="UniProtKB-SubCell"/>
</dbReference>
<gene>
    <name evidence="8" type="ORF">FK220_001345</name>
</gene>
<evidence type="ECO:0000256" key="5">
    <source>
        <dbReference type="ARBA" id="ARBA00022729"/>
    </source>
</evidence>
<comment type="similarity">
    <text evidence="2">Belongs to the OmpP1/FadL family.</text>
</comment>
<comment type="caution">
    <text evidence="8">The sequence shown here is derived from an EMBL/GenBank/DDBJ whole genome shotgun (WGS) entry which is preliminary data.</text>
</comment>
<sequence length="501" mass="55273">MKRVSIFIFFLSCMFMNGQNISDVLRYSSENVQGTPRFQAMGGAFGALGGDLSALNVNPAGSGIFNHGSFTVTGTYYDRENTSSYFGGFSESGFDDTDLNQIGGVLVFNNSDDTSDWNRLALAFNYDLVQNFDDRVLVRGSSPQGIDNYFSAFAQGLPLGNILLRDGEFIEDAYLDIGASQGFADQQAFLGYYGGILDPEALEDDNTVYSPNAQYSNVNQDFLRSSAGYNGKFTLNLATQYRQAVNLGASLNFHNVLYERFDFYTEDGYDADSEIQRTTFDNYLLTQGSGFSFSFGTIVKLNDIVRVGASYQSPTWYRLTDDLSQRIDSDLADSDIGFINFDIVNLFPRYTLKTPGKLTGSLALVFGKNGLLSVDYGYQDMSEARLRPTDDPNFATVNSDIGSRLAAVSSLRLGGEYRIERFSLRGGYRFEQSPYEDGNTVGDLMGISGGIGYDFGGSRLDLAINRTEQDVNLQLFDVGLPTPANIERVNTNVSLGYTFNF</sequence>
<keyword evidence="9" id="KW-1185">Reference proteome</keyword>
<dbReference type="Proteomes" id="UP000707206">
    <property type="component" value="Unassembled WGS sequence"/>
</dbReference>
<evidence type="ECO:0000313" key="8">
    <source>
        <dbReference type="EMBL" id="NHF57965.1"/>
    </source>
</evidence>
<comment type="subcellular location">
    <subcellularLocation>
        <location evidence="1">Cell outer membrane</location>
        <topology evidence="1">Multi-pass membrane protein</topology>
    </subcellularLocation>
</comment>
<dbReference type="Gene3D" id="2.40.160.60">
    <property type="entry name" value="Outer membrane protein transport protein (OMPP1/FadL/TodX)"/>
    <property type="match status" value="1"/>
</dbReference>
<keyword evidence="7" id="KW-0998">Cell outer membrane</keyword>
<keyword evidence="4" id="KW-0812">Transmembrane</keyword>
<organism evidence="8 9">
    <name type="scientific">Pelagihabitans pacificus</name>
    <dbReference type="NCBI Taxonomy" id="2696054"/>
    <lineage>
        <taxon>Bacteria</taxon>
        <taxon>Pseudomonadati</taxon>
        <taxon>Bacteroidota</taxon>
        <taxon>Flavobacteriia</taxon>
        <taxon>Flavobacteriales</taxon>
        <taxon>Flavobacteriaceae</taxon>
        <taxon>Pelagihabitans</taxon>
    </lineage>
</organism>
<protein>
    <submittedName>
        <fullName evidence="8">Aromatic hydrocarbon degradation protein</fullName>
    </submittedName>
</protein>
<dbReference type="RefSeq" id="WP_152572485.1">
    <property type="nucleotide sequence ID" value="NZ_VIKU02000001.1"/>
</dbReference>
<keyword evidence="6" id="KW-0472">Membrane</keyword>
<evidence type="ECO:0000256" key="7">
    <source>
        <dbReference type="ARBA" id="ARBA00023237"/>
    </source>
</evidence>
<dbReference type="PANTHER" id="PTHR35093">
    <property type="entry name" value="OUTER MEMBRANE PROTEIN NMB0088-RELATED"/>
    <property type="match status" value="1"/>
</dbReference>
<evidence type="ECO:0000256" key="6">
    <source>
        <dbReference type="ARBA" id="ARBA00023136"/>
    </source>
</evidence>
<proteinExistence type="inferred from homology"/>
<evidence type="ECO:0000256" key="4">
    <source>
        <dbReference type="ARBA" id="ARBA00022692"/>
    </source>
</evidence>
<dbReference type="SUPFAM" id="SSF56935">
    <property type="entry name" value="Porins"/>
    <property type="match status" value="1"/>
</dbReference>
<reference evidence="8" key="1">
    <citation type="submission" date="2019-07" db="EMBL/GenBank/DDBJ databases">
        <authorList>
            <person name="De-Chao Zhang Q."/>
        </authorList>
    </citation>
    <scope>NUCLEOTIDE SEQUENCE</scope>
    <source>
        <strain evidence="8">TP-CH-4</strain>
    </source>
</reference>
<name>A0A967AR36_9FLAO</name>
<dbReference type="AlphaFoldDB" id="A0A967AR36"/>
<reference evidence="8" key="2">
    <citation type="submission" date="2020-03" db="EMBL/GenBank/DDBJ databases">
        <title>Flavobacteriaceae bacterium strain TP-CH-4, a member of the family Flavobacteriaceae isolated from a deep-sea seamount.</title>
        <authorList>
            <person name="Zhang D.-C."/>
        </authorList>
    </citation>
    <scope>NUCLEOTIDE SEQUENCE</scope>
    <source>
        <strain evidence="8">TP-CH-4</strain>
    </source>
</reference>